<evidence type="ECO:0008006" key="4">
    <source>
        <dbReference type="Google" id="ProtNLM"/>
    </source>
</evidence>
<dbReference type="STRING" id="1121324.CLIT_10c03390"/>
<evidence type="ECO:0000313" key="2">
    <source>
        <dbReference type="EMBL" id="KDR95612.1"/>
    </source>
</evidence>
<comment type="caution">
    <text evidence="2">The sequence shown here is derived from an EMBL/GenBank/DDBJ whole genome shotgun (WGS) entry which is preliminary data.</text>
</comment>
<keyword evidence="1" id="KW-0812">Transmembrane</keyword>
<dbReference type="Gene3D" id="1.10.287.950">
    <property type="entry name" value="Methyl-accepting chemotaxis protein"/>
    <property type="match status" value="1"/>
</dbReference>
<proteinExistence type="predicted"/>
<dbReference type="AlphaFoldDB" id="A0A069RN84"/>
<dbReference type="Proteomes" id="UP000027946">
    <property type="component" value="Unassembled WGS sequence"/>
</dbReference>
<evidence type="ECO:0000256" key="1">
    <source>
        <dbReference type="SAM" id="Phobius"/>
    </source>
</evidence>
<reference evidence="2 3" key="1">
    <citation type="submission" date="2014-03" db="EMBL/GenBank/DDBJ databases">
        <title>Genome sequence of Clostridium litorale W6, DSM 5388.</title>
        <authorList>
            <person name="Poehlein A."/>
            <person name="Jagirdar A."/>
            <person name="Khonsari B."/>
            <person name="Chibani C.M."/>
            <person name="Gutierrez Gutierrez D.A."/>
            <person name="Davydova E."/>
            <person name="Alghaithi H.S."/>
            <person name="Nair K.P."/>
            <person name="Dhamotharan K."/>
            <person name="Chandran L."/>
            <person name="G W."/>
            <person name="Daniel R."/>
        </authorList>
    </citation>
    <scope>NUCLEOTIDE SEQUENCE [LARGE SCALE GENOMIC DNA]</scope>
    <source>
        <strain evidence="2 3">W6</strain>
    </source>
</reference>
<dbReference type="OrthoDB" id="418869at2"/>
<dbReference type="EMBL" id="JJMM01000010">
    <property type="protein sequence ID" value="KDR95612.1"/>
    <property type="molecule type" value="Genomic_DNA"/>
</dbReference>
<gene>
    <name evidence="2" type="ORF">CLIT_10c03390</name>
</gene>
<accession>A0A069RN84</accession>
<keyword evidence="3" id="KW-1185">Reference proteome</keyword>
<keyword evidence="1" id="KW-0472">Membrane</keyword>
<evidence type="ECO:0000313" key="3">
    <source>
        <dbReference type="Proteomes" id="UP000027946"/>
    </source>
</evidence>
<feature type="transmembrane region" description="Helical" evidence="1">
    <location>
        <begin position="14"/>
        <end position="34"/>
    </location>
</feature>
<feature type="transmembrane region" description="Helical" evidence="1">
    <location>
        <begin position="161"/>
        <end position="183"/>
    </location>
</feature>
<dbReference type="RefSeq" id="WP_038263992.1">
    <property type="nucleotide sequence ID" value="NZ_FSRH01000006.1"/>
</dbReference>
<keyword evidence="1" id="KW-1133">Transmembrane helix</keyword>
<protein>
    <recommendedName>
        <fullName evidence="4">MotA/TolQ/ExbB proton channel domain-containing protein</fullName>
    </recommendedName>
</protein>
<feature type="transmembrane region" description="Helical" evidence="1">
    <location>
        <begin position="109"/>
        <end position="130"/>
    </location>
</feature>
<name>A0A069RN84_PEPLI</name>
<organism evidence="2 3">
    <name type="scientific">Peptoclostridium litorale DSM 5388</name>
    <dbReference type="NCBI Taxonomy" id="1121324"/>
    <lineage>
        <taxon>Bacteria</taxon>
        <taxon>Bacillati</taxon>
        <taxon>Bacillota</taxon>
        <taxon>Clostridia</taxon>
        <taxon>Peptostreptococcales</taxon>
        <taxon>Peptoclostridiaceae</taxon>
        <taxon>Peptoclostridium</taxon>
    </lineage>
</organism>
<dbReference type="eggNOG" id="COG0811">
    <property type="taxonomic scope" value="Bacteria"/>
</dbReference>
<sequence>MAFVYNILGNLNPLSVIIVGIILTILICAVASMVSASRKYDSLYSDLERGKKNSSFSHGVLGLICQDYEQALSKGIVNINTQAIIEKHFSKQLSSLLTKERFVKKATSLMIIFGLLGTFYGLTLSIGKLVTLLTGSSSSQVFTGMDSVIDGLINSVQGMSIAFSTSLFGIASSIVLTFMSTIFEIGEKRNSLMTAIEEYLDNTLSSGDAKASTTYNPVQRTIGLESASGSAEIEKLISSLGSQLTNVASSIEFSTKSLSSSISKFDNSLNVFAENTRDFSEFNHHLKTNIQRMNVSFSDLADNISGNSKDITTGYKNLEQLSYSIERLSERIRGYDDGSDIQ</sequence>